<gene>
    <name evidence="1" type="ORF">L6164_020282</name>
</gene>
<proteinExistence type="predicted"/>
<comment type="caution">
    <text evidence="1">The sequence shown here is derived from an EMBL/GenBank/DDBJ whole genome shotgun (WGS) entry which is preliminary data.</text>
</comment>
<organism evidence="1 2">
    <name type="scientific">Bauhinia variegata</name>
    <name type="common">Purple orchid tree</name>
    <name type="synonym">Phanera variegata</name>
    <dbReference type="NCBI Taxonomy" id="167791"/>
    <lineage>
        <taxon>Eukaryota</taxon>
        <taxon>Viridiplantae</taxon>
        <taxon>Streptophyta</taxon>
        <taxon>Embryophyta</taxon>
        <taxon>Tracheophyta</taxon>
        <taxon>Spermatophyta</taxon>
        <taxon>Magnoliopsida</taxon>
        <taxon>eudicotyledons</taxon>
        <taxon>Gunneridae</taxon>
        <taxon>Pentapetalae</taxon>
        <taxon>rosids</taxon>
        <taxon>fabids</taxon>
        <taxon>Fabales</taxon>
        <taxon>Fabaceae</taxon>
        <taxon>Cercidoideae</taxon>
        <taxon>Cercideae</taxon>
        <taxon>Bauhiniinae</taxon>
        <taxon>Bauhinia</taxon>
    </lineage>
</organism>
<accession>A0ACB9MVD0</accession>
<evidence type="ECO:0000313" key="2">
    <source>
        <dbReference type="Proteomes" id="UP000828941"/>
    </source>
</evidence>
<sequence>MGRELASDKTEFYEMENDDFTDSEIVYHVREALKLAEQGNRDNYDELVGLLHHKERLSPDEVALLVTSLKALSGAVSNMDSAHHGALLSAIFGMSLWNYGTDVMDALLELIISLAASNGKYVDECLEMLVMNFVPPYYFLELLKQPRGLARKDQVLSRVHAALKNIADLVPLAPMLLSPKVIQRMPQPWSKESEILIYVENMLRLESGSIREIVGSTMLIAVVDRMMDLDVQIGWDEILQDDAKGIFEMELEDVSELADEDEKDDRMLLGEPLRRKGLQGNLIAEKLDNLMVLTLEHLDSCQSNGRLDEVFDVLLQSFQCTVLKAYKSKFTQFVMFYACGLDPEGCGLKFAMVLADLFFCDFNPPDTRMSAVAYLASYLSRAKFLPVAFVANMLKRLVDWCFKYCELHDVYMNPKAHQVFYSGCQAFMYVLCFCMRKLLDVPRLKYQLLNMPIEPILKHKLSPLKVCLPTVIEEFLRQAKAARLFTISESLVFSDLLESDLSRAFGGMDRLDMYFPFDPCFLKRSESYIREYFVYWSRVKTLCDSDDEEDSSSEDEADDIFDRNEEDAIADGIMESFDEQGLDLDCVLNRMSITPKNSLKYYGYEREAQDFRRMPSRIRPSTSPESL</sequence>
<reference evidence="1 2" key="1">
    <citation type="journal article" date="2022" name="DNA Res.">
        <title>Chromosomal-level genome assembly of the orchid tree Bauhinia variegata (Leguminosae; Cercidoideae) supports the allotetraploid origin hypothesis of Bauhinia.</title>
        <authorList>
            <person name="Zhong Y."/>
            <person name="Chen Y."/>
            <person name="Zheng D."/>
            <person name="Pang J."/>
            <person name="Liu Y."/>
            <person name="Luo S."/>
            <person name="Meng S."/>
            <person name="Qian L."/>
            <person name="Wei D."/>
            <person name="Dai S."/>
            <person name="Zhou R."/>
        </authorList>
    </citation>
    <scope>NUCLEOTIDE SEQUENCE [LARGE SCALE GENOMIC DNA]</scope>
    <source>
        <strain evidence="1">BV-YZ2020</strain>
    </source>
</reference>
<evidence type="ECO:0000313" key="1">
    <source>
        <dbReference type="EMBL" id="KAI4327870.1"/>
    </source>
</evidence>
<name>A0ACB9MVD0_BAUVA</name>
<dbReference type="EMBL" id="CM039433">
    <property type="protein sequence ID" value="KAI4327870.1"/>
    <property type="molecule type" value="Genomic_DNA"/>
</dbReference>
<protein>
    <submittedName>
        <fullName evidence="1">Uncharacterized protein</fullName>
    </submittedName>
</protein>
<dbReference type="Proteomes" id="UP000828941">
    <property type="component" value="Chromosome 8"/>
</dbReference>
<keyword evidence="2" id="KW-1185">Reference proteome</keyword>